<protein>
    <submittedName>
        <fullName evidence="2">Uncharacterized protein</fullName>
    </submittedName>
</protein>
<keyword evidence="1" id="KW-0732">Signal</keyword>
<keyword evidence="3" id="KW-1185">Reference proteome</keyword>
<feature type="signal peptide" evidence="1">
    <location>
        <begin position="1"/>
        <end position="29"/>
    </location>
</feature>
<reference evidence="2 3" key="1">
    <citation type="journal article" date="2017" name="Mol. Biol. Evol.">
        <title>The 4-celled Tetrabaena socialis nuclear genome reveals the essential components for genetic control of cell number at the origin of multicellularity in the volvocine lineage.</title>
        <authorList>
            <person name="Featherston J."/>
            <person name="Arakaki Y."/>
            <person name="Hanschen E.R."/>
            <person name="Ferris P.J."/>
            <person name="Michod R.E."/>
            <person name="Olson B.J.S.C."/>
            <person name="Nozaki H."/>
            <person name="Durand P.M."/>
        </authorList>
    </citation>
    <scope>NUCLEOTIDE SEQUENCE [LARGE SCALE GENOMIC DNA]</scope>
    <source>
        <strain evidence="2 3">NIES-571</strain>
    </source>
</reference>
<organism evidence="2 3">
    <name type="scientific">Tetrabaena socialis</name>
    <dbReference type="NCBI Taxonomy" id="47790"/>
    <lineage>
        <taxon>Eukaryota</taxon>
        <taxon>Viridiplantae</taxon>
        <taxon>Chlorophyta</taxon>
        <taxon>core chlorophytes</taxon>
        <taxon>Chlorophyceae</taxon>
        <taxon>CS clade</taxon>
        <taxon>Chlamydomonadales</taxon>
        <taxon>Tetrabaenaceae</taxon>
        <taxon>Tetrabaena</taxon>
    </lineage>
</organism>
<evidence type="ECO:0000313" key="2">
    <source>
        <dbReference type="EMBL" id="PNH07114.1"/>
    </source>
</evidence>
<evidence type="ECO:0000313" key="3">
    <source>
        <dbReference type="Proteomes" id="UP000236333"/>
    </source>
</evidence>
<accession>A0A2J8A3M5</accession>
<dbReference type="AlphaFoldDB" id="A0A2J8A3M5"/>
<dbReference type="EMBL" id="PGGS01000196">
    <property type="protein sequence ID" value="PNH07114.1"/>
    <property type="molecule type" value="Genomic_DNA"/>
</dbReference>
<dbReference type="Proteomes" id="UP000236333">
    <property type="component" value="Unassembled WGS sequence"/>
</dbReference>
<comment type="caution">
    <text evidence="2">The sequence shown here is derived from an EMBL/GenBank/DDBJ whole genome shotgun (WGS) entry which is preliminary data.</text>
</comment>
<gene>
    <name evidence="2" type="ORF">TSOC_006444</name>
</gene>
<evidence type="ECO:0000256" key="1">
    <source>
        <dbReference type="SAM" id="SignalP"/>
    </source>
</evidence>
<name>A0A2J8A3M5_9CHLO</name>
<sequence length="701" mass="73067">MYSHRSPSILCGRLLHAVLLLLLSVVVQGLRVGYTEMTVRELLSYGDQLLPEAIISIIPDMGRPAHGIGAGAVFLPADVQTLSGCGSELPPETFIVGPVASFTRYTMITWWQAAVQLQAEGPAIALAPGQQLILEDLSLDLTDVPRPFGVFPTLPNLALSALFRVPVGAGLQLSNVVIMVSVADLLELTRSVCTPQDTDAWRYNPGVKIDDSRLNLLNYTSRAPSENGVAGEGGEVHWNDVRLVPRGFPGSPLPLPCAAFPVSFASQLAEDGLHTLLEGVGGPIYLSLVTDLALQGGPAEQVVVPPGRLLVLLGDPSSEQRRGRRTTLDLGGLEGEWLAPQGARLRDLQLVNLPYSSSPLEPYDLLAVGMHSFSRPGAGTTSGSSVVPSAQLPSLRLAYCTLVVSDPELAFLSRAAVVSAGGVGIPDLSTLFGADVPQPRVGGDPTADSSEGRLVLVYLQISNLVALSNATLLSASAYSNQLVIVAKGAPPPAPPASPAEDAPPAALLPSALMWPPLSLYDEEVALQWGGSGTVVATGLMDALQRVPACASTPSHRTVLLLPSDPDLLSVSPLAAVEPQPVFVDGGRSPLSAAEECAVAGYPPAVAGRRTFGAIGRVALSSAITLRDLVLYNLAPGGAYPREGASSGVGGSLGPAPQLTDADAVWTNTSLPLWFFQCASAVPPKASRRRGLSVSLTPERVA</sequence>
<feature type="chain" id="PRO_5014438460" evidence="1">
    <location>
        <begin position="30"/>
        <end position="701"/>
    </location>
</feature>
<proteinExistence type="predicted"/>